<reference evidence="1" key="1">
    <citation type="submission" date="2021-01" db="EMBL/GenBank/DDBJ databases">
        <title>Whole genome shotgun sequence of Actinoplanes siamensis NBRC 109076.</title>
        <authorList>
            <person name="Komaki H."/>
            <person name="Tamura T."/>
        </authorList>
    </citation>
    <scope>NUCLEOTIDE SEQUENCE</scope>
    <source>
        <strain evidence="1">NBRC 109076</strain>
    </source>
</reference>
<gene>
    <name evidence="1" type="ORF">Asi03nite_00300</name>
</gene>
<evidence type="ECO:0000313" key="2">
    <source>
        <dbReference type="Proteomes" id="UP000629619"/>
    </source>
</evidence>
<dbReference type="AlphaFoldDB" id="A0A919KDH3"/>
<dbReference type="Proteomes" id="UP000629619">
    <property type="component" value="Unassembled WGS sequence"/>
</dbReference>
<keyword evidence="2" id="KW-1185">Reference proteome</keyword>
<evidence type="ECO:0000313" key="1">
    <source>
        <dbReference type="EMBL" id="GIF02492.1"/>
    </source>
</evidence>
<dbReference type="RefSeq" id="WP_203675941.1">
    <property type="nucleotide sequence ID" value="NZ_BOMW01000001.1"/>
</dbReference>
<proteinExistence type="predicted"/>
<sequence length="213" mass="21850">MYESGLSGGWAPVEHRFFGLDRRTLRPAVFALVVGLVLIYGWQALDAAIPWHNRVRAGDVLDLGGGATAVPPVGWELQKGFLTGQPGASATDLHVVLASGGARITMTGSSFSGSAGAFLDQVRRSESDDRPPAVNGPRQTIVTGAGLAGVVESSSGPGGDAVVAAFKMAVGPARAVEAAPALLVRVRTAPGQLPQYQEAVAALLRSITVGASR</sequence>
<dbReference type="EMBL" id="BOMW01000001">
    <property type="protein sequence ID" value="GIF02492.1"/>
    <property type="molecule type" value="Genomic_DNA"/>
</dbReference>
<protein>
    <submittedName>
        <fullName evidence="1">Uncharacterized protein</fullName>
    </submittedName>
</protein>
<name>A0A919KDH3_9ACTN</name>
<organism evidence="1 2">
    <name type="scientific">Actinoplanes siamensis</name>
    <dbReference type="NCBI Taxonomy" id="1223317"/>
    <lineage>
        <taxon>Bacteria</taxon>
        <taxon>Bacillati</taxon>
        <taxon>Actinomycetota</taxon>
        <taxon>Actinomycetes</taxon>
        <taxon>Micromonosporales</taxon>
        <taxon>Micromonosporaceae</taxon>
        <taxon>Actinoplanes</taxon>
    </lineage>
</organism>
<accession>A0A919KDH3</accession>
<comment type="caution">
    <text evidence="1">The sequence shown here is derived from an EMBL/GenBank/DDBJ whole genome shotgun (WGS) entry which is preliminary data.</text>
</comment>